<gene>
    <name evidence="3" type="ORF">URODEC1_LOCUS62146</name>
</gene>
<keyword evidence="4" id="KW-1185">Reference proteome</keyword>
<dbReference type="AlphaFoldDB" id="A0ABC9B7Y0"/>
<dbReference type="Pfam" id="PF07762">
    <property type="entry name" value="DUF1618"/>
    <property type="match status" value="1"/>
</dbReference>
<evidence type="ECO:0000313" key="4">
    <source>
        <dbReference type="Proteomes" id="UP001497457"/>
    </source>
</evidence>
<name>A0ABC9B7Y0_9POAL</name>
<feature type="region of interest" description="Disordered" evidence="1">
    <location>
        <begin position="1"/>
        <end position="20"/>
    </location>
</feature>
<sequence length="534" mass="59025">MAEVQPAQPPSASSPSANPPWVLLQERGCVMVDDDGNGSPYPPSPYFPSSTTDSQTRVSACTSTGVPFQVYLHIAEPPTELTVLCAKFPYGRSQTSATIIAAHLDSMLIKVCIAERRRRPMMVDLFVYNAGAAATDPPCPPSMSMLALPPCHLTFGNGWIPRLQAPIVPIGMSRDKAITHHAVGMLRHSKDDIVIAELGMVGEGGISPGPKTAELFMFRSGEWSIRRPKIIQYANHDFVGIFFIVDYRHRRQRHRPAESPRLQFLPLPTDPCYGRASNRNVCVTIGGTALRFVNIFPRCCCGGEGATGCHRSRHAYTINTWTLRVSDMEWVKDGVIHNTDLWGLDAYKNLPCLRPTYPVVSMDEPHIISFLVSYEDDYDIPWIIMVDMKSKTLRLVTQDHGGLFWARDSLIPSSLSYYLNPCPISCSSNVISTGQSHIERPLMAIVDEQARDHGANNNLTMQSCCQSAAEPAAQASEILAALQEIPGYGLDDNMLKAAYRTLSHGNGNRCRSLLSLPMNVRKDWLLKEIKASEA</sequence>
<dbReference type="InterPro" id="IPR011676">
    <property type="entry name" value="DUF1618"/>
</dbReference>
<reference evidence="3" key="1">
    <citation type="submission" date="2024-10" db="EMBL/GenBank/DDBJ databases">
        <authorList>
            <person name="Ryan C."/>
        </authorList>
    </citation>
    <scope>NUCLEOTIDE SEQUENCE [LARGE SCALE GENOMIC DNA]</scope>
</reference>
<protein>
    <recommendedName>
        <fullName evidence="2">DUF1618 domain-containing protein</fullName>
    </recommendedName>
</protein>
<dbReference type="PANTHER" id="PTHR33074">
    <property type="entry name" value="EXPRESSED PROTEIN-RELATED"/>
    <property type="match status" value="1"/>
</dbReference>
<evidence type="ECO:0000256" key="1">
    <source>
        <dbReference type="SAM" id="MobiDB-lite"/>
    </source>
</evidence>
<dbReference type="Proteomes" id="UP001497457">
    <property type="component" value="Chromosome 24b"/>
</dbReference>
<evidence type="ECO:0000313" key="3">
    <source>
        <dbReference type="EMBL" id="CAL4994949.1"/>
    </source>
</evidence>
<feature type="compositionally biased region" description="Low complexity" evidence="1">
    <location>
        <begin position="10"/>
        <end position="20"/>
    </location>
</feature>
<organism evidence="3 4">
    <name type="scientific">Urochloa decumbens</name>
    <dbReference type="NCBI Taxonomy" id="240449"/>
    <lineage>
        <taxon>Eukaryota</taxon>
        <taxon>Viridiplantae</taxon>
        <taxon>Streptophyta</taxon>
        <taxon>Embryophyta</taxon>
        <taxon>Tracheophyta</taxon>
        <taxon>Spermatophyta</taxon>
        <taxon>Magnoliopsida</taxon>
        <taxon>Liliopsida</taxon>
        <taxon>Poales</taxon>
        <taxon>Poaceae</taxon>
        <taxon>PACMAD clade</taxon>
        <taxon>Panicoideae</taxon>
        <taxon>Panicodae</taxon>
        <taxon>Paniceae</taxon>
        <taxon>Melinidinae</taxon>
        <taxon>Urochloa</taxon>
    </lineage>
</organism>
<accession>A0ABC9B7Y0</accession>
<evidence type="ECO:0000259" key="2">
    <source>
        <dbReference type="Pfam" id="PF07762"/>
    </source>
</evidence>
<feature type="domain" description="DUF1618" evidence="2">
    <location>
        <begin position="257"/>
        <end position="368"/>
    </location>
</feature>
<dbReference type="PANTHER" id="PTHR33074:SF124">
    <property type="entry name" value="DUF1618 DOMAIN-CONTAINING PROTEIN"/>
    <property type="match status" value="1"/>
</dbReference>
<dbReference type="EMBL" id="OZ075134">
    <property type="protein sequence ID" value="CAL4994949.1"/>
    <property type="molecule type" value="Genomic_DNA"/>
</dbReference>
<proteinExistence type="predicted"/>